<dbReference type="Proteomes" id="UP001183794">
    <property type="component" value="Unassembled WGS sequence"/>
</dbReference>
<comment type="caution">
    <text evidence="2">The sequence shown here is derived from an EMBL/GenBank/DDBJ whole genome shotgun (WGS) entry which is preliminary data.</text>
</comment>
<feature type="compositionally biased region" description="Polar residues" evidence="1">
    <location>
        <begin position="1"/>
        <end position="14"/>
    </location>
</feature>
<name>A0ABU2AZM8_9MICC</name>
<dbReference type="RefSeq" id="WP_310172227.1">
    <property type="nucleotide sequence ID" value="NZ_BAABHE010000002.1"/>
</dbReference>
<dbReference type="InterPro" id="IPR036249">
    <property type="entry name" value="Thioredoxin-like_sf"/>
</dbReference>
<protein>
    <submittedName>
        <fullName evidence="2">Thioredoxin</fullName>
    </submittedName>
</protein>
<feature type="compositionally biased region" description="Low complexity" evidence="1">
    <location>
        <begin position="28"/>
        <end position="39"/>
    </location>
</feature>
<gene>
    <name evidence="2" type="ORF">J2S62_001063</name>
</gene>
<dbReference type="Pfam" id="PF14561">
    <property type="entry name" value="TPR_20"/>
    <property type="match status" value="1"/>
</dbReference>
<dbReference type="Gene3D" id="3.40.30.10">
    <property type="entry name" value="Glutaredoxin"/>
    <property type="match status" value="1"/>
</dbReference>
<reference evidence="2 3" key="1">
    <citation type="submission" date="2023-07" db="EMBL/GenBank/DDBJ databases">
        <title>Sequencing the genomes of 1000 actinobacteria strains.</title>
        <authorList>
            <person name="Klenk H.-P."/>
        </authorList>
    </citation>
    <scope>NUCLEOTIDE SEQUENCE [LARGE SCALE GENOMIC DNA]</scope>
    <source>
        <strain evidence="2 3">DSM 22966</strain>
    </source>
</reference>
<accession>A0ABU2AZM8</accession>
<dbReference type="SUPFAM" id="SSF52833">
    <property type="entry name" value="Thioredoxin-like"/>
    <property type="match status" value="1"/>
</dbReference>
<evidence type="ECO:0000313" key="3">
    <source>
        <dbReference type="Proteomes" id="UP001183794"/>
    </source>
</evidence>
<dbReference type="InterPro" id="IPR011990">
    <property type="entry name" value="TPR-like_helical_dom_sf"/>
</dbReference>
<dbReference type="SUPFAM" id="SSF48452">
    <property type="entry name" value="TPR-like"/>
    <property type="match status" value="1"/>
</dbReference>
<evidence type="ECO:0000256" key="1">
    <source>
        <dbReference type="SAM" id="MobiDB-lite"/>
    </source>
</evidence>
<dbReference type="EMBL" id="JAVDYJ010000001">
    <property type="protein sequence ID" value="MDR7346806.1"/>
    <property type="molecule type" value="Genomic_DNA"/>
</dbReference>
<sequence>MTQQPNNSPDSTPSHSRDAIDLSNIPAQSSNSSTGGSEQSWVLDDVDQQSLQTLLQHAASVPLIIHLAAPSNPASNQIDAVLQPAIDARAGRMVMGRINTERHPELLQMFGVPSAPMVIALMGQQALPLFNEAVSADQLEKLLDEINASAVQAGLAGTVPPLVEATNAEGQAVLPPLHQEAADALQAGDFDAAIAAYDKALAENPQDEQAISGKAQVALMQRTANVDAQQVRANAADHPDDVQAQIAVADLDLYGGHVQDAFDRLVSFIARSAGDDKDTARKHLLELYTVVGDHDERVSASRRKLAAALF</sequence>
<organism evidence="2 3">
    <name type="scientific">Enteractinococcus fodinae</name>
    <dbReference type="NCBI Taxonomy" id="684663"/>
    <lineage>
        <taxon>Bacteria</taxon>
        <taxon>Bacillati</taxon>
        <taxon>Actinomycetota</taxon>
        <taxon>Actinomycetes</taxon>
        <taxon>Micrococcales</taxon>
        <taxon>Micrococcaceae</taxon>
    </lineage>
</organism>
<dbReference type="Gene3D" id="1.25.40.10">
    <property type="entry name" value="Tetratricopeptide repeat domain"/>
    <property type="match status" value="2"/>
</dbReference>
<evidence type="ECO:0000313" key="2">
    <source>
        <dbReference type="EMBL" id="MDR7346806.1"/>
    </source>
</evidence>
<proteinExistence type="predicted"/>
<feature type="region of interest" description="Disordered" evidence="1">
    <location>
        <begin position="1"/>
        <end position="39"/>
    </location>
</feature>
<keyword evidence="3" id="KW-1185">Reference proteome</keyword>